<keyword evidence="1" id="KW-0472">Membrane</keyword>
<evidence type="ECO:0000313" key="2">
    <source>
        <dbReference type="EMBL" id="MBE8716329.1"/>
    </source>
</evidence>
<name>A0A928V572_9GAMM</name>
<keyword evidence="1" id="KW-1133">Transmembrane helix</keyword>
<organism evidence="2 3">
    <name type="scientific">Cellvibrio polysaccharolyticus</name>
    <dbReference type="NCBI Taxonomy" id="2082724"/>
    <lineage>
        <taxon>Bacteria</taxon>
        <taxon>Pseudomonadati</taxon>
        <taxon>Pseudomonadota</taxon>
        <taxon>Gammaproteobacteria</taxon>
        <taxon>Cellvibrionales</taxon>
        <taxon>Cellvibrionaceae</taxon>
        <taxon>Cellvibrio</taxon>
    </lineage>
</organism>
<proteinExistence type="predicted"/>
<keyword evidence="3" id="KW-1185">Reference proteome</keyword>
<evidence type="ECO:0000256" key="1">
    <source>
        <dbReference type="SAM" id="Phobius"/>
    </source>
</evidence>
<gene>
    <name evidence="2" type="ORF">C4F51_03905</name>
</gene>
<comment type="caution">
    <text evidence="2">The sequence shown here is derived from an EMBL/GenBank/DDBJ whole genome shotgun (WGS) entry which is preliminary data.</text>
</comment>
<dbReference type="AlphaFoldDB" id="A0A928V572"/>
<dbReference type="RefSeq" id="WP_193907320.1">
    <property type="nucleotide sequence ID" value="NZ_PRDL01000001.1"/>
</dbReference>
<dbReference type="InterPro" id="IPR021762">
    <property type="entry name" value="DUF3325"/>
</dbReference>
<feature type="transmembrane region" description="Helical" evidence="1">
    <location>
        <begin position="40"/>
        <end position="56"/>
    </location>
</feature>
<keyword evidence="1" id="KW-0812">Transmembrane</keyword>
<accession>A0A928V572</accession>
<feature type="transmembrane region" description="Helical" evidence="1">
    <location>
        <begin position="63"/>
        <end position="85"/>
    </location>
</feature>
<dbReference type="Pfam" id="PF11804">
    <property type="entry name" value="DUF3325"/>
    <property type="match status" value="1"/>
</dbReference>
<evidence type="ECO:0000313" key="3">
    <source>
        <dbReference type="Proteomes" id="UP000652567"/>
    </source>
</evidence>
<protein>
    <submittedName>
        <fullName evidence="2">DUF3325 family protein</fullName>
    </submittedName>
</protein>
<dbReference type="Proteomes" id="UP000652567">
    <property type="component" value="Unassembled WGS sequence"/>
</dbReference>
<sequence length="95" mass="10511">MTHAATALLCLTGFTLLLLGLPRQQSLWLRQPFSPTPGRLLRTSGFICLAIAWWVAGRHTGFGYGSVIWFGWASLAAMAVITLNARQWSLKRGRP</sequence>
<reference evidence="2" key="1">
    <citation type="submission" date="2018-07" db="EMBL/GenBank/DDBJ databases">
        <title>Genome assembly of strain Ka43.</title>
        <authorList>
            <person name="Kukolya J."/>
            <person name="Nagy I."/>
            <person name="Horvath B."/>
            <person name="Toth A."/>
        </authorList>
    </citation>
    <scope>NUCLEOTIDE SEQUENCE</scope>
    <source>
        <strain evidence="2">KB43</strain>
    </source>
</reference>
<dbReference type="EMBL" id="PRDL01000001">
    <property type="protein sequence ID" value="MBE8716329.1"/>
    <property type="molecule type" value="Genomic_DNA"/>
</dbReference>